<evidence type="ECO:0000313" key="3">
    <source>
        <dbReference type="EMBL" id="MBB5955997.1"/>
    </source>
</evidence>
<keyword evidence="4" id="KW-1185">Reference proteome</keyword>
<protein>
    <recommendedName>
        <fullName evidence="5">SseB protein N-terminal domain-containing protein</fullName>
    </recommendedName>
</protein>
<evidence type="ECO:0000259" key="2">
    <source>
        <dbReference type="Pfam" id="PF14021"/>
    </source>
</evidence>
<evidence type="ECO:0000313" key="4">
    <source>
        <dbReference type="Proteomes" id="UP000547510"/>
    </source>
</evidence>
<dbReference type="InterPro" id="IPR009839">
    <property type="entry name" value="SseB_N"/>
</dbReference>
<dbReference type="EMBL" id="JACHJN010000003">
    <property type="protein sequence ID" value="MBB5955997.1"/>
    <property type="molecule type" value="Genomic_DNA"/>
</dbReference>
<dbReference type="InterPro" id="IPR047659">
    <property type="entry name" value="T7SS_assoc"/>
</dbReference>
<organism evidence="3 4">
    <name type="scientific">Saccharothrix tamanrassetensis</name>
    <dbReference type="NCBI Taxonomy" id="1051531"/>
    <lineage>
        <taxon>Bacteria</taxon>
        <taxon>Bacillati</taxon>
        <taxon>Actinomycetota</taxon>
        <taxon>Actinomycetes</taxon>
        <taxon>Pseudonocardiales</taxon>
        <taxon>Pseudonocardiaceae</taxon>
        <taxon>Saccharothrix</taxon>
    </lineage>
</organism>
<dbReference type="Proteomes" id="UP000547510">
    <property type="component" value="Unassembled WGS sequence"/>
</dbReference>
<dbReference type="Pfam" id="PF14021">
    <property type="entry name" value="TNT"/>
    <property type="match status" value="1"/>
</dbReference>
<evidence type="ECO:0000259" key="1">
    <source>
        <dbReference type="Pfam" id="PF07179"/>
    </source>
</evidence>
<feature type="domain" description="SseB protein N-terminal" evidence="1">
    <location>
        <begin position="702"/>
        <end position="785"/>
    </location>
</feature>
<dbReference type="SUPFAM" id="SSF160424">
    <property type="entry name" value="BH3703-like"/>
    <property type="match status" value="1"/>
</dbReference>
<dbReference type="GO" id="GO:0050135">
    <property type="term" value="F:NADP+ nucleosidase activity"/>
    <property type="evidence" value="ECO:0007669"/>
    <property type="project" value="InterPro"/>
</dbReference>
<dbReference type="InterPro" id="IPR025331">
    <property type="entry name" value="TNT"/>
</dbReference>
<accession>A0A841CIP2</accession>
<gene>
    <name evidence="3" type="ORF">FHS29_002578</name>
</gene>
<feature type="domain" description="TNT" evidence="2">
    <location>
        <begin position="525"/>
        <end position="597"/>
    </location>
</feature>
<name>A0A841CIP2_9PSEU</name>
<comment type="caution">
    <text evidence="3">The sequence shown here is derived from an EMBL/GenBank/DDBJ whole genome shotgun (WGS) entry which is preliminary data.</text>
</comment>
<evidence type="ECO:0008006" key="5">
    <source>
        <dbReference type="Google" id="ProtNLM"/>
    </source>
</evidence>
<proteinExistence type="predicted"/>
<sequence>MSEPFDIAIDGAQAFRFERGPGTTAYVAPDAAPDIEGHVFELPDGRSVKQVQASRFESVLALSTWWLSDDGPAELDRTDEVVGYLAPNADTPLVQLRLMPPPPGAWPQFPTVLAGDSLPAGHGSVRDRVRAGILAHAPEGWRTLALECRATARRMELSATVTLADGVARGWSPPAMVSQWLHRLRVREYRSTIGVWFTARFEFSSDGTSTQHFDIEGKPAWQVPQSFRDEQDHYADELRLLPRRPEAVFPWMYEAAAKVQQRGRADALAHPGRAAEDAGPEIVRLFDVLEDGRPTWYRPMVGGREVTAIRLYLENAPLVLSSRGLTADMLSDDDEQVVPMGYHTDGRFVWSSAAAYYLWKHSVPPPLPLVDHIRENRYRLPDEVPAIVKGRAAALAMGRPYLAAQEATALEAALEPVRDILRAYRTSPRFYRLDGHQDQSWCLVRDGDWYRVYWAEGEQERSAARFGDVRDAAAYLAGRLVLDRDRLRYEVDEEIPWWQSPYQVLSEADPALAEFTGVALAGTVDLEVDRYGTPDGNLVFAADTPFEQRGLPADHADREYHRYRLPGRWSVMTAVSPAGGRAYLLPLPIGDYVASGQAQEVTPAAGHPGLPPITDALRAEARRNPGGWVWCADPDVDPRHIEGVPDFALLGAYRVDPDGELTGETFLNPEYRPSPRRLGFPEPQSDFELVLGFVAAGWLPQERVIAAALDAQFIVESDGAGGLRIGVDGQGRRFLPVYSSPGYVPADAATPMQASGRALLPALAGVTLVVNPGGAVGTELPGDDLVAAG</sequence>
<dbReference type="Pfam" id="PF07179">
    <property type="entry name" value="SseB"/>
    <property type="match status" value="1"/>
</dbReference>
<reference evidence="3 4" key="1">
    <citation type="submission" date="2020-08" db="EMBL/GenBank/DDBJ databases">
        <title>Genomic Encyclopedia of Type Strains, Phase III (KMG-III): the genomes of soil and plant-associated and newly described type strains.</title>
        <authorList>
            <person name="Whitman W."/>
        </authorList>
    </citation>
    <scope>NUCLEOTIDE SEQUENCE [LARGE SCALE GENOMIC DNA]</scope>
    <source>
        <strain evidence="3 4">CECT 8640</strain>
    </source>
</reference>
<dbReference type="RefSeq" id="WP_184690777.1">
    <property type="nucleotide sequence ID" value="NZ_JACHJN010000003.1"/>
</dbReference>
<dbReference type="InterPro" id="IPR036170">
    <property type="entry name" value="YezG-like_sf"/>
</dbReference>
<dbReference type="AlphaFoldDB" id="A0A841CIP2"/>
<dbReference type="NCBIfam" id="NF033532">
    <property type="entry name" value="lone7para_assoc"/>
    <property type="match status" value="1"/>
</dbReference>